<dbReference type="EMBL" id="JAKZGP010000041">
    <property type="protein sequence ID" value="MCH7410588.1"/>
    <property type="molecule type" value="Genomic_DNA"/>
</dbReference>
<dbReference type="PANTHER" id="PTHR30565">
    <property type="entry name" value="PROTEIN YCIF"/>
    <property type="match status" value="1"/>
</dbReference>
<dbReference type="RefSeq" id="WP_241348948.1">
    <property type="nucleotide sequence ID" value="NZ_JAKZGP010000041.1"/>
</dbReference>
<evidence type="ECO:0000313" key="2">
    <source>
        <dbReference type="Proteomes" id="UP001165489"/>
    </source>
</evidence>
<dbReference type="Proteomes" id="UP001165489">
    <property type="component" value="Unassembled WGS sequence"/>
</dbReference>
<proteinExistence type="predicted"/>
<dbReference type="Gene3D" id="1.20.1260.10">
    <property type="match status" value="1"/>
</dbReference>
<dbReference type="PANTHER" id="PTHR30565:SF9">
    <property type="entry name" value="PROTEIN YCIF"/>
    <property type="match status" value="1"/>
</dbReference>
<dbReference type="CDD" id="cd07909">
    <property type="entry name" value="YciF"/>
    <property type="match status" value="1"/>
</dbReference>
<evidence type="ECO:0000313" key="1">
    <source>
        <dbReference type="EMBL" id="MCH7410588.1"/>
    </source>
</evidence>
<dbReference type="SUPFAM" id="SSF47240">
    <property type="entry name" value="Ferritin-like"/>
    <property type="match status" value="1"/>
</dbReference>
<dbReference type="Pfam" id="PF05974">
    <property type="entry name" value="DUF892"/>
    <property type="match status" value="1"/>
</dbReference>
<organism evidence="1 2">
    <name type="scientific">Belliella filtrata</name>
    <dbReference type="NCBI Taxonomy" id="2923435"/>
    <lineage>
        <taxon>Bacteria</taxon>
        <taxon>Pseudomonadati</taxon>
        <taxon>Bacteroidota</taxon>
        <taxon>Cytophagia</taxon>
        <taxon>Cytophagales</taxon>
        <taxon>Cyclobacteriaceae</taxon>
        <taxon>Belliella</taxon>
    </lineage>
</organism>
<gene>
    <name evidence="1" type="ORF">MM239_14365</name>
</gene>
<accession>A0ABS9V3N2</accession>
<sequence length="176" mass="20096">MTNQGSDQSAKNEKSPFHQLFIRTLKDIYWAEKHLVKELPKMYEAATSNELAEGIQLHIEETYHHITRLEEVFDLLVEKHEAKKCEAMQGLLEEAKSILEENPADTIVRDAAIIIACQKVEHYEIASYGSLIALAKKMKHENIVEILEKTLDEEKNADKLLTRLAVSGINEKAIKE</sequence>
<reference evidence="1" key="1">
    <citation type="submission" date="2022-03" db="EMBL/GenBank/DDBJ databases">
        <title>De novo assembled genomes of Belliella spp. (Cyclobacteriaceae) strains.</title>
        <authorList>
            <person name="Szabo A."/>
            <person name="Korponai K."/>
            <person name="Felfoldi T."/>
        </authorList>
    </citation>
    <scope>NUCLEOTIDE SEQUENCE</scope>
    <source>
        <strain evidence="1">DSM 111904</strain>
    </source>
</reference>
<dbReference type="InterPro" id="IPR012347">
    <property type="entry name" value="Ferritin-like"/>
</dbReference>
<dbReference type="InterPro" id="IPR047114">
    <property type="entry name" value="YciF"/>
</dbReference>
<dbReference type="InterPro" id="IPR010287">
    <property type="entry name" value="DUF892_YciF-like"/>
</dbReference>
<protein>
    <submittedName>
        <fullName evidence="1">Ferritin-like domain-containing protein</fullName>
    </submittedName>
</protein>
<comment type="caution">
    <text evidence="1">The sequence shown here is derived from an EMBL/GenBank/DDBJ whole genome shotgun (WGS) entry which is preliminary data.</text>
</comment>
<name>A0ABS9V3N2_9BACT</name>
<dbReference type="InterPro" id="IPR009078">
    <property type="entry name" value="Ferritin-like_SF"/>
</dbReference>
<keyword evidence="2" id="KW-1185">Reference proteome</keyword>